<evidence type="ECO:0000313" key="1">
    <source>
        <dbReference type="EMBL" id="KAH6934267.1"/>
    </source>
</evidence>
<sequence>MDMNNTESFAKNDEIQAQSMAFKLQLMNTGEFGSDEFSLDAVRRLHRQVQYARASGVRSLTSKFVLPLLRSNGGNGASPSVGSNGESGSGSMEECEALKNIDAKLIELVKSEVGEGEKMVRALFAVARSCQPAVVFIDEIDSLLSQRCESEHESSRRIKTEFLVQLDGASTKGDERLLIVGATNRPKELDEAARRRLAKRLYIPLPERAARRQMVCRLLAQVKHCLSDEDIDTVASLTQGYSGADMAQLCKEAALGPIRSLSFETLQKITAQQARILIPVRPVAFKDFEEALCQVRASVSQDDLHGYVEWNSMYGSTPAVPVTD</sequence>
<reference evidence="1" key="1">
    <citation type="submission" date="2020-05" db="EMBL/GenBank/DDBJ databases">
        <title>Large-scale comparative analyses of tick genomes elucidate their genetic diversity and vector capacities.</title>
        <authorList>
            <person name="Jia N."/>
            <person name="Wang J."/>
            <person name="Shi W."/>
            <person name="Du L."/>
            <person name="Sun Y."/>
            <person name="Zhan W."/>
            <person name="Jiang J."/>
            <person name="Wang Q."/>
            <person name="Zhang B."/>
            <person name="Ji P."/>
            <person name="Sakyi L.B."/>
            <person name="Cui X."/>
            <person name="Yuan T."/>
            <person name="Jiang B."/>
            <person name="Yang W."/>
            <person name="Lam T.T.-Y."/>
            <person name="Chang Q."/>
            <person name="Ding S."/>
            <person name="Wang X."/>
            <person name="Zhu J."/>
            <person name="Ruan X."/>
            <person name="Zhao L."/>
            <person name="Wei J."/>
            <person name="Que T."/>
            <person name="Du C."/>
            <person name="Cheng J."/>
            <person name="Dai P."/>
            <person name="Han X."/>
            <person name="Huang E."/>
            <person name="Gao Y."/>
            <person name="Liu J."/>
            <person name="Shao H."/>
            <person name="Ye R."/>
            <person name="Li L."/>
            <person name="Wei W."/>
            <person name="Wang X."/>
            <person name="Wang C."/>
            <person name="Yang T."/>
            <person name="Huo Q."/>
            <person name="Li W."/>
            <person name="Guo W."/>
            <person name="Chen H."/>
            <person name="Zhou L."/>
            <person name="Ni X."/>
            <person name="Tian J."/>
            <person name="Zhou Y."/>
            <person name="Sheng Y."/>
            <person name="Liu T."/>
            <person name="Pan Y."/>
            <person name="Xia L."/>
            <person name="Li J."/>
            <person name="Zhao F."/>
            <person name="Cao W."/>
        </authorList>
    </citation>
    <scope>NUCLEOTIDE SEQUENCE</scope>
    <source>
        <strain evidence="1">Hyas-2018</strain>
    </source>
</reference>
<evidence type="ECO:0000313" key="2">
    <source>
        <dbReference type="Proteomes" id="UP000821845"/>
    </source>
</evidence>
<gene>
    <name evidence="1" type="ORF">HPB50_022847</name>
</gene>
<keyword evidence="2" id="KW-1185">Reference proteome</keyword>
<accession>A0ACB7SMA2</accession>
<organism evidence="1 2">
    <name type="scientific">Hyalomma asiaticum</name>
    <name type="common">Tick</name>
    <dbReference type="NCBI Taxonomy" id="266040"/>
    <lineage>
        <taxon>Eukaryota</taxon>
        <taxon>Metazoa</taxon>
        <taxon>Ecdysozoa</taxon>
        <taxon>Arthropoda</taxon>
        <taxon>Chelicerata</taxon>
        <taxon>Arachnida</taxon>
        <taxon>Acari</taxon>
        <taxon>Parasitiformes</taxon>
        <taxon>Ixodida</taxon>
        <taxon>Ixodoidea</taxon>
        <taxon>Ixodidae</taxon>
        <taxon>Hyalomminae</taxon>
        <taxon>Hyalomma</taxon>
    </lineage>
</organism>
<comment type="caution">
    <text evidence="1">The sequence shown here is derived from an EMBL/GenBank/DDBJ whole genome shotgun (WGS) entry which is preliminary data.</text>
</comment>
<proteinExistence type="predicted"/>
<dbReference type="Proteomes" id="UP000821845">
    <property type="component" value="Chromosome 4"/>
</dbReference>
<protein>
    <submittedName>
        <fullName evidence="1">Uncharacterized protein</fullName>
    </submittedName>
</protein>
<dbReference type="EMBL" id="CM023484">
    <property type="protein sequence ID" value="KAH6934267.1"/>
    <property type="molecule type" value="Genomic_DNA"/>
</dbReference>
<name>A0ACB7SMA2_HYAAI</name>